<organism evidence="16 17">
    <name type="scientific">Peredibacter starrii</name>
    <dbReference type="NCBI Taxonomy" id="28202"/>
    <lineage>
        <taxon>Bacteria</taxon>
        <taxon>Pseudomonadati</taxon>
        <taxon>Bdellovibrionota</taxon>
        <taxon>Bacteriovoracia</taxon>
        <taxon>Bacteriovoracales</taxon>
        <taxon>Bacteriovoracaceae</taxon>
        <taxon>Peredibacter</taxon>
    </lineage>
</organism>
<evidence type="ECO:0000256" key="14">
    <source>
        <dbReference type="SAM" id="Phobius"/>
    </source>
</evidence>
<comment type="subcellular location">
    <subcellularLocation>
        <location evidence="2">Endoplasmic reticulum membrane</location>
        <topology evidence="2">Multi-pass membrane protein</topology>
    </subcellularLocation>
</comment>
<evidence type="ECO:0000256" key="4">
    <source>
        <dbReference type="ARBA" id="ARBA00022692"/>
    </source>
</evidence>
<evidence type="ECO:0000256" key="7">
    <source>
        <dbReference type="ARBA" id="ARBA00022832"/>
    </source>
</evidence>
<evidence type="ECO:0000256" key="12">
    <source>
        <dbReference type="ARBA" id="ARBA00023136"/>
    </source>
</evidence>
<feature type="transmembrane region" description="Helical" evidence="14">
    <location>
        <begin position="98"/>
        <end position="119"/>
    </location>
</feature>
<proteinExistence type="predicted"/>
<keyword evidence="8" id="KW-0862">Zinc</keyword>
<name>A0AAX4HJQ7_9BACT</name>
<keyword evidence="4 14" id="KW-0812">Transmembrane</keyword>
<keyword evidence="5" id="KW-0479">Metal-binding</keyword>
<feature type="domain" description="Fatty acid hydroxylase" evidence="15">
    <location>
        <begin position="52"/>
        <end position="190"/>
    </location>
</feature>
<evidence type="ECO:0000256" key="3">
    <source>
        <dbReference type="ARBA" id="ARBA00022516"/>
    </source>
</evidence>
<keyword evidence="9 14" id="KW-1133">Transmembrane helix</keyword>
<dbReference type="KEGG" id="psti:SOO65_12300"/>
<sequence length="211" mass="25361">MKHLIEDHRILLKFFAAKNPWTVLYFVVPLLTGLVLCMPEIRVLNLLIALPLSFLYWSFVEYLIHRYFFHWIPKNRILRYLTSSFHLYHHENPTDTGVINSGWVTGTLGVFFHFGIFYFVFRSPFQTALELTFGLVLVYYYYEWVHYKVHEKIYEKGIMRFLQNFHLTHHVSPRCNFGQITPIWDFLLGTMKENKETKDNPRMRSFVKGAR</sequence>
<evidence type="ECO:0000256" key="6">
    <source>
        <dbReference type="ARBA" id="ARBA00022824"/>
    </source>
</evidence>
<evidence type="ECO:0000256" key="11">
    <source>
        <dbReference type="ARBA" id="ARBA00023098"/>
    </source>
</evidence>
<dbReference type="AlphaFoldDB" id="A0AAX4HJQ7"/>
<evidence type="ECO:0000256" key="2">
    <source>
        <dbReference type="ARBA" id="ARBA00004477"/>
    </source>
</evidence>
<keyword evidence="17" id="KW-1185">Reference proteome</keyword>
<evidence type="ECO:0000256" key="10">
    <source>
        <dbReference type="ARBA" id="ARBA00023002"/>
    </source>
</evidence>
<evidence type="ECO:0000256" key="1">
    <source>
        <dbReference type="ARBA" id="ARBA00001947"/>
    </source>
</evidence>
<dbReference type="PANTHER" id="PTHR12863">
    <property type="entry name" value="FATTY ACID HYDROXYLASE"/>
    <property type="match status" value="1"/>
</dbReference>
<dbReference type="GO" id="GO:0080132">
    <property type="term" value="F:fatty acid 2-hydroxylase activity"/>
    <property type="evidence" value="ECO:0007669"/>
    <property type="project" value="InterPro"/>
</dbReference>
<keyword evidence="3" id="KW-0444">Lipid biosynthesis</keyword>
<accession>A0AAX4HJQ7</accession>
<dbReference type="GO" id="GO:0005506">
    <property type="term" value="F:iron ion binding"/>
    <property type="evidence" value="ECO:0007669"/>
    <property type="project" value="InterPro"/>
</dbReference>
<evidence type="ECO:0000313" key="16">
    <source>
        <dbReference type="EMBL" id="WPU63470.1"/>
    </source>
</evidence>
<gene>
    <name evidence="16" type="ORF">SOO65_12300</name>
</gene>
<keyword evidence="13" id="KW-0275">Fatty acid biosynthesis</keyword>
<protein>
    <submittedName>
        <fullName evidence="16">Sterol desaturase family protein</fullName>
    </submittedName>
</protein>
<evidence type="ECO:0000313" key="17">
    <source>
        <dbReference type="Proteomes" id="UP001324634"/>
    </source>
</evidence>
<dbReference type="Pfam" id="PF04116">
    <property type="entry name" value="FA_hydroxylase"/>
    <property type="match status" value="1"/>
</dbReference>
<feature type="transmembrane region" description="Helical" evidence="14">
    <location>
        <begin position="47"/>
        <end position="69"/>
    </location>
</feature>
<feature type="transmembrane region" description="Helical" evidence="14">
    <location>
        <begin position="125"/>
        <end position="142"/>
    </location>
</feature>
<keyword evidence="6" id="KW-0256">Endoplasmic reticulum</keyword>
<dbReference type="GO" id="GO:0016020">
    <property type="term" value="C:membrane"/>
    <property type="evidence" value="ECO:0007669"/>
    <property type="project" value="InterPro"/>
</dbReference>
<dbReference type="PANTHER" id="PTHR12863:SF1">
    <property type="entry name" value="FATTY ACID 2-HYDROXYLASE"/>
    <property type="match status" value="1"/>
</dbReference>
<evidence type="ECO:0000259" key="15">
    <source>
        <dbReference type="Pfam" id="PF04116"/>
    </source>
</evidence>
<dbReference type="RefSeq" id="WP_321390230.1">
    <property type="nucleotide sequence ID" value="NZ_CP139487.1"/>
</dbReference>
<keyword evidence="10" id="KW-0560">Oxidoreductase</keyword>
<dbReference type="GO" id="GO:0006633">
    <property type="term" value="P:fatty acid biosynthetic process"/>
    <property type="evidence" value="ECO:0007669"/>
    <property type="project" value="UniProtKB-KW"/>
</dbReference>
<dbReference type="EMBL" id="CP139487">
    <property type="protein sequence ID" value="WPU63470.1"/>
    <property type="molecule type" value="Genomic_DNA"/>
</dbReference>
<keyword evidence="11" id="KW-0443">Lipid metabolism</keyword>
<feature type="transmembrane region" description="Helical" evidence="14">
    <location>
        <begin position="21"/>
        <end position="41"/>
    </location>
</feature>
<dbReference type="InterPro" id="IPR014430">
    <property type="entry name" value="Scs7"/>
</dbReference>
<keyword evidence="12 14" id="KW-0472">Membrane</keyword>
<comment type="cofactor">
    <cofactor evidence="1">
        <name>Zn(2+)</name>
        <dbReference type="ChEBI" id="CHEBI:29105"/>
    </cofactor>
</comment>
<evidence type="ECO:0000256" key="8">
    <source>
        <dbReference type="ARBA" id="ARBA00022833"/>
    </source>
</evidence>
<evidence type="ECO:0000256" key="5">
    <source>
        <dbReference type="ARBA" id="ARBA00022723"/>
    </source>
</evidence>
<evidence type="ECO:0000256" key="9">
    <source>
        <dbReference type="ARBA" id="ARBA00022989"/>
    </source>
</evidence>
<evidence type="ECO:0000256" key="13">
    <source>
        <dbReference type="ARBA" id="ARBA00023160"/>
    </source>
</evidence>
<keyword evidence="7" id="KW-0276">Fatty acid metabolism</keyword>
<reference evidence="16 17" key="1">
    <citation type="submission" date="2023-11" db="EMBL/GenBank/DDBJ databases">
        <title>Peredibacter starrii A3.12.</title>
        <authorList>
            <person name="Mitchell R.J."/>
        </authorList>
    </citation>
    <scope>NUCLEOTIDE SEQUENCE [LARGE SCALE GENOMIC DNA]</scope>
    <source>
        <strain evidence="16 17">A3.12</strain>
    </source>
</reference>
<dbReference type="InterPro" id="IPR006694">
    <property type="entry name" value="Fatty_acid_hydroxylase"/>
</dbReference>
<dbReference type="Proteomes" id="UP001324634">
    <property type="component" value="Chromosome"/>
</dbReference>